<organism evidence="2 3">
    <name type="scientific">Mycteria americana</name>
    <name type="common">Wood stork</name>
    <dbReference type="NCBI Taxonomy" id="33587"/>
    <lineage>
        <taxon>Eukaryota</taxon>
        <taxon>Metazoa</taxon>
        <taxon>Chordata</taxon>
        <taxon>Craniata</taxon>
        <taxon>Vertebrata</taxon>
        <taxon>Euteleostomi</taxon>
        <taxon>Archelosauria</taxon>
        <taxon>Archosauria</taxon>
        <taxon>Dinosauria</taxon>
        <taxon>Saurischia</taxon>
        <taxon>Theropoda</taxon>
        <taxon>Coelurosauria</taxon>
        <taxon>Aves</taxon>
        <taxon>Neognathae</taxon>
        <taxon>Neoaves</taxon>
        <taxon>Aequornithes</taxon>
        <taxon>Ciconiiformes</taxon>
        <taxon>Ciconiidae</taxon>
        <taxon>Mycteria</taxon>
    </lineage>
</organism>
<comment type="caution">
    <text evidence="2">The sequence shown here is derived from an EMBL/GenBank/DDBJ whole genome shotgun (WGS) entry which is preliminary data.</text>
</comment>
<evidence type="ECO:0000313" key="2">
    <source>
        <dbReference type="EMBL" id="KAK4814376.1"/>
    </source>
</evidence>
<name>A0AAN7MYJ9_MYCAM</name>
<dbReference type="EMBL" id="JAUNZN010000011">
    <property type="protein sequence ID" value="KAK4814376.1"/>
    <property type="molecule type" value="Genomic_DNA"/>
</dbReference>
<dbReference type="AlphaFoldDB" id="A0AAN7MYJ9"/>
<protein>
    <submittedName>
        <fullName evidence="2">Uncharacterized protein</fullName>
    </submittedName>
</protein>
<keyword evidence="3" id="KW-1185">Reference proteome</keyword>
<gene>
    <name evidence="2" type="ORF">QYF61_017872</name>
</gene>
<feature type="region of interest" description="Disordered" evidence="1">
    <location>
        <begin position="1"/>
        <end position="21"/>
    </location>
</feature>
<proteinExistence type="predicted"/>
<feature type="compositionally biased region" description="Polar residues" evidence="1">
    <location>
        <begin position="1"/>
        <end position="11"/>
    </location>
</feature>
<dbReference type="Proteomes" id="UP001333110">
    <property type="component" value="Unassembled WGS sequence"/>
</dbReference>
<reference evidence="2 3" key="1">
    <citation type="journal article" date="2023" name="J. Hered.">
        <title>Chromosome-level genome of the wood stork (Mycteria americana) provides insight into avian chromosome evolution.</title>
        <authorList>
            <person name="Flamio R. Jr."/>
            <person name="Ramstad K.M."/>
        </authorList>
    </citation>
    <scope>NUCLEOTIDE SEQUENCE [LARGE SCALE GENOMIC DNA]</scope>
    <source>
        <strain evidence="2">JAX WOST 10</strain>
    </source>
</reference>
<evidence type="ECO:0000313" key="3">
    <source>
        <dbReference type="Proteomes" id="UP001333110"/>
    </source>
</evidence>
<accession>A0AAN7MYJ9</accession>
<sequence length="130" mass="15215">MAFSAPHTTPPASRLGLHKKLGRDTARPHYKKDIEVLVCIQRRAMKLVKGLEHKAYEEWLRELGLFSLEKRRLRGRPYCSLQLPERRKRRIRDNIDLLLDDVSHLTNRDVDKAEMFNAFFASVFSTRDGP</sequence>
<evidence type="ECO:0000256" key="1">
    <source>
        <dbReference type="SAM" id="MobiDB-lite"/>
    </source>
</evidence>